<evidence type="ECO:0000313" key="2">
    <source>
        <dbReference type="EMBL" id="CAD0096268.1"/>
    </source>
</evidence>
<dbReference type="Gene3D" id="2.60.40.1180">
    <property type="entry name" value="Golgi alpha-mannosidase II"/>
    <property type="match status" value="1"/>
</dbReference>
<dbReference type="PANTHER" id="PTHR43863:SF2">
    <property type="entry name" value="MALTASE-GLUCOAMYLASE"/>
    <property type="match status" value="1"/>
</dbReference>
<accession>A0A9N8PIE7</accession>
<dbReference type="Pfam" id="PF21365">
    <property type="entry name" value="Glyco_hydro_31_3rd"/>
    <property type="match status" value="1"/>
</dbReference>
<dbReference type="InterPro" id="IPR048395">
    <property type="entry name" value="Glyco_hydro_31_C"/>
</dbReference>
<dbReference type="PANTHER" id="PTHR43863">
    <property type="entry name" value="HYDROLASE, PUTATIVE (AFU_ORTHOLOGUE AFUA_1G03140)-RELATED"/>
    <property type="match status" value="1"/>
</dbReference>
<dbReference type="SUPFAM" id="SSF51011">
    <property type="entry name" value="Glycosyl hydrolase domain"/>
    <property type="match status" value="1"/>
</dbReference>
<protein>
    <recommendedName>
        <fullName evidence="1">Glycosyl hydrolase family 31 C-terminal domain-containing protein</fullName>
    </recommendedName>
</protein>
<gene>
    <name evidence="2" type="ORF">AWRI4619_LOCUS9292</name>
</gene>
<feature type="domain" description="Glycosyl hydrolase family 31 C-terminal" evidence="1">
    <location>
        <begin position="25"/>
        <end position="82"/>
    </location>
</feature>
<name>A0A9N8PIE7_9PEZI</name>
<keyword evidence="3" id="KW-1185">Reference proteome</keyword>
<organism evidence="2 3">
    <name type="scientific">Aureobasidium vineae</name>
    <dbReference type="NCBI Taxonomy" id="2773715"/>
    <lineage>
        <taxon>Eukaryota</taxon>
        <taxon>Fungi</taxon>
        <taxon>Dikarya</taxon>
        <taxon>Ascomycota</taxon>
        <taxon>Pezizomycotina</taxon>
        <taxon>Dothideomycetes</taxon>
        <taxon>Dothideomycetidae</taxon>
        <taxon>Dothideales</taxon>
        <taxon>Saccotheciaceae</taxon>
        <taxon>Aureobasidium</taxon>
    </lineage>
</organism>
<dbReference type="InterPro" id="IPR013780">
    <property type="entry name" value="Glyco_hydro_b"/>
</dbReference>
<sequence>MYMRIRDMLRNHTRELMRDAYERVSPVMQPVFYDFPQDEKCWGADFEDQFMYGQKYLVAPVLCASQRKRLVYLPASETWKTLDTE</sequence>
<proteinExistence type="predicted"/>
<comment type="caution">
    <text evidence="2">The sequence shown here is derived from an EMBL/GenBank/DDBJ whole genome shotgun (WGS) entry which is preliminary data.</text>
</comment>
<evidence type="ECO:0000313" key="3">
    <source>
        <dbReference type="Proteomes" id="UP000716446"/>
    </source>
</evidence>
<dbReference type="AlphaFoldDB" id="A0A9N8PIE7"/>
<dbReference type="InterPro" id="IPR051816">
    <property type="entry name" value="Glycosyl_Hydrolase_31"/>
</dbReference>
<reference evidence="2" key="1">
    <citation type="submission" date="2020-06" db="EMBL/GenBank/DDBJ databases">
        <authorList>
            <person name="Onetto C."/>
        </authorList>
    </citation>
    <scope>NUCLEOTIDE SEQUENCE</scope>
</reference>
<evidence type="ECO:0000259" key="1">
    <source>
        <dbReference type="Pfam" id="PF21365"/>
    </source>
</evidence>
<dbReference type="EMBL" id="CAIJEN010000016">
    <property type="protein sequence ID" value="CAD0096268.1"/>
    <property type="molecule type" value="Genomic_DNA"/>
</dbReference>
<dbReference type="Proteomes" id="UP000716446">
    <property type="component" value="Unassembled WGS sequence"/>
</dbReference>